<dbReference type="RefSeq" id="WP_132314249.1">
    <property type="nucleotide sequence ID" value="NZ_SMAR01000062.1"/>
</dbReference>
<reference evidence="2 3" key="1">
    <citation type="submission" date="2019-03" db="EMBL/GenBank/DDBJ databases">
        <title>Freshwater and sediment microbial communities from various areas in North America, analyzing microbe dynamics in response to fracking.</title>
        <authorList>
            <person name="Lamendella R."/>
        </authorList>
    </citation>
    <scope>NUCLEOTIDE SEQUENCE [LARGE SCALE GENOMIC DNA]</scope>
    <source>
        <strain evidence="2 3">175.2</strain>
    </source>
</reference>
<proteinExistence type="predicted"/>
<feature type="chain" id="PRO_5020496844" description="Osmotically inducible lipoprotein OsmB" evidence="1">
    <location>
        <begin position="19"/>
        <end position="61"/>
    </location>
</feature>
<evidence type="ECO:0000256" key="1">
    <source>
        <dbReference type="SAM" id="SignalP"/>
    </source>
</evidence>
<protein>
    <recommendedName>
        <fullName evidence="4">Osmotically inducible lipoprotein OsmB</fullName>
    </recommendedName>
</protein>
<dbReference type="Proteomes" id="UP000295097">
    <property type="component" value="Unassembled WGS sequence"/>
</dbReference>
<dbReference type="EMBL" id="SMAR01000062">
    <property type="protein sequence ID" value="TCT28452.1"/>
    <property type="molecule type" value="Genomic_DNA"/>
</dbReference>
<evidence type="ECO:0000313" key="3">
    <source>
        <dbReference type="Proteomes" id="UP000295097"/>
    </source>
</evidence>
<organism evidence="2 3">
    <name type="scientific">Martelella mediterranea</name>
    <dbReference type="NCBI Taxonomy" id="293089"/>
    <lineage>
        <taxon>Bacteria</taxon>
        <taxon>Pseudomonadati</taxon>
        <taxon>Pseudomonadota</taxon>
        <taxon>Alphaproteobacteria</taxon>
        <taxon>Hyphomicrobiales</taxon>
        <taxon>Aurantimonadaceae</taxon>
        <taxon>Martelella</taxon>
    </lineage>
</organism>
<keyword evidence="1" id="KW-0732">Signal</keyword>
<gene>
    <name evidence="2" type="ORF">EDC90_10622</name>
</gene>
<dbReference type="AlphaFoldDB" id="A0A4R3NEQ0"/>
<keyword evidence="3" id="KW-1185">Reference proteome</keyword>
<name>A0A4R3NEQ0_9HYPH</name>
<accession>A0A4R3NEQ0</accession>
<sequence length="61" mass="5481">MKKAVLAIACILPLAACTTTERNTAIGAGTGAAVGGIATNSVGGAALGGVAGGALGALSAQ</sequence>
<evidence type="ECO:0008006" key="4">
    <source>
        <dbReference type="Google" id="ProtNLM"/>
    </source>
</evidence>
<evidence type="ECO:0000313" key="2">
    <source>
        <dbReference type="EMBL" id="TCT28452.1"/>
    </source>
</evidence>
<comment type="caution">
    <text evidence="2">The sequence shown here is derived from an EMBL/GenBank/DDBJ whole genome shotgun (WGS) entry which is preliminary data.</text>
</comment>
<feature type="signal peptide" evidence="1">
    <location>
        <begin position="1"/>
        <end position="18"/>
    </location>
</feature>